<reference evidence="2 3" key="1">
    <citation type="submission" date="2024-02" db="EMBL/GenBank/DDBJ databases">
        <title>A draft genome for the cacao thread blight pathogen Marasmius crinis-equi.</title>
        <authorList>
            <person name="Cohen S.P."/>
            <person name="Baruah I.K."/>
            <person name="Amoako-Attah I."/>
            <person name="Bukari Y."/>
            <person name="Meinhardt L.W."/>
            <person name="Bailey B.A."/>
        </authorList>
    </citation>
    <scope>NUCLEOTIDE SEQUENCE [LARGE SCALE GENOMIC DNA]</scope>
    <source>
        <strain evidence="2 3">GH-76</strain>
    </source>
</reference>
<feature type="region of interest" description="Disordered" evidence="1">
    <location>
        <begin position="378"/>
        <end position="398"/>
    </location>
</feature>
<accession>A0ABR3FFD2</accession>
<comment type="caution">
    <text evidence="2">The sequence shown here is derived from an EMBL/GenBank/DDBJ whole genome shotgun (WGS) entry which is preliminary data.</text>
</comment>
<sequence length="398" mass="44499">MASKRGRLHIVLGIQPRENPGTPGIPVQCAQNSQASLGGDHFAQSTIVLPLSLPTRIAESRGHDIVEYGEGSIPAEIKLGLVNRSLDKNVLLRTLLTRFIFILLSSNLQRPSRRVRPDLQAAVKLHYDDVILSAKLGMDLPTLQADNISRDRVTSTLPWETVESIASLLASSIALSCQLVSIVALGWIGYHRFIFVGLCLVRPLLKATEDTLWGVPRIIETTDNNFLRMNVLTSLTNKEYRHDILSGNMVQYIISQFRKARRALGNTPVEEAEELYEDRNKSMFRHTLQSLSFELPSVINQDFASLKVLISPQLYCTAAVLLQSSTPLTLTIITTLNQSSTIISWSSWDISDELKKMRRNIGLLQELDVMRNAKSVVQDGTTPYPNESTKNRLGWRLS</sequence>
<gene>
    <name evidence="2" type="ORF">V5O48_007900</name>
</gene>
<proteinExistence type="predicted"/>
<name>A0ABR3FFD2_9AGAR</name>
<evidence type="ECO:0000256" key="1">
    <source>
        <dbReference type="SAM" id="MobiDB-lite"/>
    </source>
</evidence>
<organism evidence="2 3">
    <name type="scientific">Marasmius crinis-equi</name>
    <dbReference type="NCBI Taxonomy" id="585013"/>
    <lineage>
        <taxon>Eukaryota</taxon>
        <taxon>Fungi</taxon>
        <taxon>Dikarya</taxon>
        <taxon>Basidiomycota</taxon>
        <taxon>Agaricomycotina</taxon>
        <taxon>Agaricomycetes</taxon>
        <taxon>Agaricomycetidae</taxon>
        <taxon>Agaricales</taxon>
        <taxon>Marasmiineae</taxon>
        <taxon>Marasmiaceae</taxon>
        <taxon>Marasmius</taxon>
    </lineage>
</organism>
<keyword evidence="3" id="KW-1185">Reference proteome</keyword>
<dbReference type="Proteomes" id="UP001465976">
    <property type="component" value="Unassembled WGS sequence"/>
</dbReference>
<protein>
    <submittedName>
        <fullName evidence="2">Uncharacterized protein</fullName>
    </submittedName>
</protein>
<dbReference type="EMBL" id="JBAHYK010000435">
    <property type="protein sequence ID" value="KAL0574055.1"/>
    <property type="molecule type" value="Genomic_DNA"/>
</dbReference>
<evidence type="ECO:0000313" key="3">
    <source>
        <dbReference type="Proteomes" id="UP001465976"/>
    </source>
</evidence>
<evidence type="ECO:0000313" key="2">
    <source>
        <dbReference type="EMBL" id="KAL0574055.1"/>
    </source>
</evidence>
<feature type="compositionally biased region" description="Polar residues" evidence="1">
    <location>
        <begin position="378"/>
        <end position="388"/>
    </location>
</feature>